<comment type="caution">
    <text evidence="8">The sequence shown here is derived from an EMBL/GenBank/DDBJ whole genome shotgun (WGS) entry which is preliminary data.</text>
</comment>
<feature type="transmembrane region" description="Helical" evidence="6">
    <location>
        <begin position="206"/>
        <end position="225"/>
    </location>
</feature>
<dbReference type="InterPro" id="IPR020846">
    <property type="entry name" value="MFS_dom"/>
</dbReference>
<feature type="transmembrane region" description="Helical" evidence="6">
    <location>
        <begin position="326"/>
        <end position="352"/>
    </location>
</feature>
<dbReference type="GO" id="GO:0042908">
    <property type="term" value="P:xenobiotic transport"/>
    <property type="evidence" value="ECO:0007669"/>
    <property type="project" value="UniProtKB-ARBA"/>
</dbReference>
<feature type="transmembrane region" description="Helical" evidence="6">
    <location>
        <begin position="440"/>
        <end position="463"/>
    </location>
</feature>
<dbReference type="Pfam" id="PF07690">
    <property type="entry name" value="MFS_1"/>
    <property type="match status" value="1"/>
</dbReference>
<feature type="transmembrane region" description="Helical" evidence="6">
    <location>
        <begin position="144"/>
        <end position="162"/>
    </location>
</feature>
<evidence type="ECO:0000313" key="9">
    <source>
        <dbReference type="Proteomes" id="UP001148614"/>
    </source>
</evidence>
<dbReference type="Proteomes" id="UP001148614">
    <property type="component" value="Unassembled WGS sequence"/>
</dbReference>
<feature type="transmembrane region" description="Helical" evidence="6">
    <location>
        <begin position="113"/>
        <end position="132"/>
    </location>
</feature>
<evidence type="ECO:0000256" key="6">
    <source>
        <dbReference type="SAM" id="Phobius"/>
    </source>
</evidence>
<evidence type="ECO:0000256" key="1">
    <source>
        <dbReference type="ARBA" id="ARBA00004141"/>
    </source>
</evidence>
<feature type="transmembrane region" description="Helical" evidence="6">
    <location>
        <begin position="174"/>
        <end position="194"/>
    </location>
</feature>
<dbReference type="PROSITE" id="PS00216">
    <property type="entry name" value="SUGAR_TRANSPORT_1"/>
    <property type="match status" value="1"/>
</dbReference>
<evidence type="ECO:0000256" key="5">
    <source>
        <dbReference type="SAM" id="MobiDB-lite"/>
    </source>
</evidence>
<sequence length="534" mass="57522">MAAEGKSPSMGESDDSSSSTSTPVVHDAAKPAEHNEVKAAETLAVAVDPVRDVEKAATPPGQPKEPYTTYSPSRQMFIVITVTLVGFFAPLCGAVYLPSLILFEDVFHVSSKVINATISVYMAIFAVTPLFGAPASDYLGRKGVYLVTMAIFLVANTLLAAIPPTIGGLFVLRIFQALGASVATSVGAGTVADITPPAMRASRMGIFLLGPNLGPVLGPLIGGQFSTPGLWRWIFGFLCKSVTDFIASEIEHYANLNSYIAIAAFPVFLLVLFFLPETLRSLVGNGSHFTSSPGWLVKPRLRQKRIVPEGKYPKPPRLTPKRLLDLLLFVPNLIVTVGSGLQFSGLYCIYITFPRVWQQRYGWSGSETGYAFLVPAVFLLVSSLLVGRLSDMRYRRYKAKHDGKAPAPEKRIDMQIWGYLFGAAGKAMFGWFVFKSYHPVAPLAASAVAAVGTGLVMVTSTAYQSECQPSATASLVALAGLLRNIGSAIAAAIIDSLLRSLGLGWLFTGLALLDAIWIGAIFYIRVRGHTYRKQ</sequence>
<evidence type="ECO:0000256" key="3">
    <source>
        <dbReference type="ARBA" id="ARBA00022989"/>
    </source>
</evidence>
<name>A0A9W8NF55_9PEZI</name>
<dbReference type="GO" id="GO:0005886">
    <property type="term" value="C:plasma membrane"/>
    <property type="evidence" value="ECO:0007669"/>
    <property type="project" value="TreeGrafter"/>
</dbReference>
<dbReference type="InterPro" id="IPR011701">
    <property type="entry name" value="MFS"/>
</dbReference>
<feature type="compositionally biased region" description="Basic and acidic residues" evidence="5">
    <location>
        <begin position="27"/>
        <end position="37"/>
    </location>
</feature>
<feature type="transmembrane region" description="Helical" evidence="6">
    <location>
        <begin position="475"/>
        <end position="498"/>
    </location>
</feature>
<feature type="transmembrane region" description="Helical" evidence="6">
    <location>
        <begin position="504"/>
        <end position="524"/>
    </location>
</feature>
<keyword evidence="9" id="KW-1185">Reference proteome</keyword>
<feature type="transmembrane region" description="Helical" evidence="6">
    <location>
        <begin position="372"/>
        <end position="390"/>
    </location>
</feature>
<gene>
    <name evidence="8" type="ORF">NPX13_g4914</name>
</gene>
<feature type="domain" description="Major facilitator superfamily (MFS) profile" evidence="7">
    <location>
        <begin position="78"/>
        <end position="529"/>
    </location>
</feature>
<dbReference type="VEuPathDB" id="FungiDB:F4678DRAFT_418197"/>
<dbReference type="SUPFAM" id="SSF103473">
    <property type="entry name" value="MFS general substrate transporter"/>
    <property type="match status" value="1"/>
</dbReference>
<protein>
    <recommendedName>
        <fullName evidence="7">Major facilitator superfamily (MFS) profile domain-containing protein</fullName>
    </recommendedName>
</protein>
<reference evidence="8" key="1">
    <citation type="submission" date="2022-07" db="EMBL/GenBank/DDBJ databases">
        <title>Genome Sequence of Xylaria arbuscula.</title>
        <authorList>
            <person name="Buettner E."/>
        </authorList>
    </citation>
    <scope>NUCLEOTIDE SEQUENCE</scope>
    <source>
        <strain evidence="8">VT107</strain>
    </source>
</reference>
<proteinExistence type="predicted"/>
<dbReference type="Gene3D" id="1.20.1250.20">
    <property type="entry name" value="MFS general substrate transporter like domains"/>
    <property type="match status" value="1"/>
</dbReference>
<dbReference type="GO" id="GO:0140115">
    <property type="term" value="P:export across plasma membrane"/>
    <property type="evidence" value="ECO:0007669"/>
    <property type="project" value="UniProtKB-ARBA"/>
</dbReference>
<dbReference type="InterPro" id="IPR005829">
    <property type="entry name" value="Sugar_transporter_CS"/>
</dbReference>
<evidence type="ECO:0000313" key="8">
    <source>
        <dbReference type="EMBL" id="KAJ3572826.1"/>
    </source>
</evidence>
<comment type="subcellular location">
    <subcellularLocation>
        <location evidence="1">Membrane</location>
        <topology evidence="1">Multi-pass membrane protein</topology>
    </subcellularLocation>
</comment>
<feature type="transmembrane region" description="Helical" evidence="6">
    <location>
        <begin position="256"/>
        <end position="275"/>
    </location>
</feature>
<keyword evidence="2 6" id="KW-0812">Transmembrane</keyword>
<dbReference type="EMBL" id="JANPWZ010000733">
    <property type="protein sequence ID" value="KAJ3572826.1"/>
    <property type="molecule type" value="Genomic_DNA"/>
</dbReference>
<dbReference type="PROSITE" id="PS50850">
    <property type="entry name" value="MFS"/>
    <property type="match status" value="1"/>
</dbReference>
<evidence type="ECO:0000259" key="7">
    <source>
        <dbReference type="PROSITE" id="PS50850"/>
    </source>
</evidence>
<keyword evidence="3 6" id="KW-1133">Transmembrane helix</keyword>
<keyword evidence="4 6" id="KW-0472">Membrane</keyword>
<feature type="transmembrane region" description="Helical" evidence="6">
    <location>
        <begin position="77"/>
        <end position="101"/>
    </location>
</feature>
<dbReference type="PANTHER" id="PTHR23502:SF21">
    <property type="entry name" value="DITYROSINE TRANSPORTER 1"/>
    <property type="match status" value="1"/>
</dbReference>
<evidence type="ECO:0000256" key="4">
    <source>
        <dbReference type="ARBA" id="ARBA00023136"/>
    </source>
</evidence>
<feature type="transmembrane region" description="Helical" evidence="6">
    <location>
        <begin position="416"/>
        <end position="434"/>
    </location>
</feature>
<accession>A0A9W8NF55</accession>
<dbReference type="InterPro" id="IPR036259">
    <property type="entry name" value="MFS_trans_sf"/>
</dbReference>
<feature type="region of interest" description="Disordered" evidence="5">
    <location>
        <begin position="1"/>
        <end position="37"/>
    </location>
</feature>
<dbReference type="AlphaFoldDB" id="A0A9W8NF55"/>
<dbReference type="GO" id="GO:0005275">
    <property type="term" value="F:amine transmembrane transporter activity"/>
    <property type="evidence" value="ECO:0007669"/>
    <property type="project" value="TreeGrafter"/>
</dbReference>
<dbReference type="PANTHER" id="PTHR23502">
    <property type="entry name" value="MAJOR FACILITATOR SUPERFAMILY"/>
    <property type="match status" value="1"/>
</dbReference>
<evidence type="ECO:0000256" key="2">
    <source>
        <dbReference type="ARBA" id="ARBA00022692"/>
    </source>
</evidence>
<organism evidence="8 9">
    <name type="scientific">Xylaria arbuscula</name>
    <dbReference type="NCBI Taxonomy" id="114810"/>
    <lineage>
        <taxon>Eukaryota</taxon>
        <taxon>Fungi</taxon>
        <taxon>Dikarya</taxon>
        <taxon>Ascomycota</taxon>
        <taxon>Pezizomycotina</taxon>
        <taxon>Sordariomycetes</taxon>
        <taxon>Xylariomycetidae</taxon>
        <taxon>Xylariales</taxon>
        <taxon>Xylariaceae</taxon>
        <taxon>Xylaria</taxon>
    </lineage>
</organism>